<keyword evidence="3" id="KW-1185">Reference proteome</keyword>
<feature type="region of interest" description="Disordered" evidence="1">
    <location>
        <begin position="55"/>
        <end position="77"/>
    </location>
</feature>
<dbReference type="AlphaFoldDB" id="A0A8J6ASG9"/>
<evidence type="ECO:0000256" key="1">
    <source>
        <dbReference type="SAM" id="MobiDB-lite"/>
    </source>
</evidence>
<organism evidence="2 3">
    <name type="scientific">Galemys pyrenaicus</name>
    <name type="common">Iberian desman</name>
    <name type="synonym">Pyrenean desman</name>
    <dbReference type="NCBI Taxonomy" id="202257"/>
    <lineage>
        <taxon>Eukaryota</taxon>
        <taxon>Metazoa</taxon>
        <taxon>Chordata</taxon>
        <taxon>Craniata</taxon>
        <taxon>Vertebrata</taxon>
        <taxon>Euteleostomi</taxon>
        <taxon>Mammalia</taxon>
        <taxon>Eutheria</taxon>
        <taxon>Laurasiatheria</taxon>
        <taxon>Eulipotyphla</taxon>
        <taxon>Talpidae</taxon>
        <taxon>Galemys</taxon>
    </lineage>
</organism>
<reference evidence="2" key="1">
    <citation type="journal article" date="2021" name="Evol. Appl.">
        <title>The genome of the Pyrenean desman and the effects of bottlenecks and inbreeding on the genomic landscape of an endangered species.</title>
        <authorList>
            <person name="Escoda L."/>
            <person name="Castresana J."/>
        </authorList>
    </citation>
    <scope>NUCLEOTIDE SEQUENCE</scope>
    <source>
        <strain evidence="2">IBE-C5619</strain>
    </source>
</reference>
<gene>
    <name evidence="2" type="ORF">J0S82_015438</name>
</gene>
<dbReference type="Proteomes" id="UP000700334">
    <property type="component" value="Unassembled WGS sequence"/>
</dbReference>
<accession>A0A8J6ASG9</accession>
<name>A0A8J6ASG9_GALPY</name>
<protein>
    <submittedName>
        <fullName evidence="2">Uncharacterized protein</fullName>
    </submittedName>
</protein>
<feature type="compositionally biased region" description="Polar residues" evidence="1">
    <location>
        <begin position="65"/>
        <end position="77"/>
    </location>
</feature>
<sequence>MRSAGLGEEGIPSSNYGKYGYANTSSDQVKPAMADASSDWFKLAQAGSCQLIPVPTGSDWLKPVPTSSNSLNPDLAT</sequence>
<evidence type="ECO:0000313" key="2">
    <source>
        <dbReference type="EMBL" id="KAG8522987.1"/>
    </source>
</evidence>
<proteinExistence type="predicted"/>
<evidence type="ECO:0000313" key="3">
    <source>
        <dbReference type="Proteomes" id="UP000700334"/>
    </source>
</evidence>
<comment type="caution">
    <text evidence="2">The sequence shown here is derived from an EMBL/GenBank/DDBJ whole genome shotgun (WGS) entry which is preliminary data.</text>
</comment>
<dbReference type="EMBL" id="JAGFMF010011428">
    <property type="protein sequence ID" value="KAG8522987.1"/>
    <property type="molecule type" value="Genomic_DNA"/>
</dbReference>